<gene>
    <name evidence="1" type="ORF">L1987_64123</name>
</gene>
<dbReference type="Proteomes" id="UP001056120">
    <property type="component" value="Linkage Group LG21"/>
</dbReference>
<proteinExistence type="predicted"/>
<protein>
    <submittedName>
        <fullName evidence="1">Uncharacterized protein</fullName>
    </submittedName>
</protein>
<evidence type="ECO:0000313" key="1">
    <source>
        <dbReference type="EMBL" id="KAI3732911.1"/>
    </source>
</evidence>
<reference evidence="1 2" key="2">
    <citation type="journal article" date="2022" name="Mol. Ecol. Resour.">
        <title>The genomes of chicory, endive, great burdock and yacon provide insights into Asteraceae paleo-polyploidization history and plant inulin production.</title>
        <authorList>
            <person name="Fan W."/>
            <person name="Wang S."/>
            <person name="Wang H."/>
            <person name="Wang A."/>
            <person name="Jiang F."/>
            <person name="Liu H."/>
            <person name="Zhao H."/>
            <person name="Xu D."/>
            <person name="Zhang Y."/>
        </authorList>
    </citation>
    <scope>NUCLEOTIDE SEQUENCE [LARGE SCALE GENOMIC DNA]</scope>
    <source>
        <strain evidence="2">cv. Yunnan</strain>
        <tissue evidence="1">Leaves</tissue>
    </source>
</reference>
<evidence type="ECO:0000313" key="2">
    <source>
        <dbReference type="Proteomes" id="UP001056120"/>
    </source>
</evidence>
<reference evidence="2" key="1">
    <citation type="journal article" date="2022" name="Mol. Ecol. Resour.">
        <title>The genomes of chicory, endive, great burdock and yacon provide insights into Asteraceae palaeo-polyploidization history and plant inulin production.</title>
        <authorList>
            <person name="Fan W."/>
            <person name="Wang S."/>
            <person name="Wang H."/>
            <person name="Wang A."/>
            <person name="Jiang F."/>
            <person name="Liu H."/>
            <person name="Zhao H."/>
            <person name="Xu D."/>
            <person name="Zhang Y."/>
        </authorList>
    </citation>
    <scope>NUCLEOTIDE SEQUENCE [LARGE SCALE GENOMIC DNA]</scope>
    <source>
        <strain evidence="2">cv. Yunnan</strain>
    </source>
</reference>
<sequence length="69" mass="7358">MVSSSSDLVSSISSDCSDHISYNSSDCSDRRSSNAALSPSSEAPTASAWAKYEVIRCIVSPLGEARWEI</sequence>
<keyword evidence="2" id="KW-1185">Reference proteome</keyword>
<name>A0ACB9CF84_9ASTR</name>
<organism evidence="1 2">
    <name type="scientific">Smallanthus sonchifolius</name>
    <dbReference type="NCBI Taxonomy" id="185202"/>
    <lineage>
        <taxon>Eukaryota</taxon>
        <taxon>Viridiplantae</taxon>
        <taxon>Streptophyta</taxon>
        <taxon>Embryophyta</taxon>
        <taxon>Tracheophyta</taxon>
        <taxon>Spermatophyta</taxon>
        <taxon>Magnoliopsida</taxon>
        <taxon>eudicotyledons</taxon>
        <taxon>Gunneridae</taxon>
        <taxon>Pentapetalae</taxon>
        <taxon>asterids</taxon>
        <taxon>campanulids</taxon>
        <taxon>Asterales</taxon>
        <taxon>Asteraceae</taxon>
        <taxon>Asteroideae</taxon>
        <taxon>Heliantheae alliance</taxon>
        <taxon>Millerieae</taxon>
        <taxon>Smallanthus</taxon>
    </lineage>
</organism>
<dbReference type="EMBL" id="CM042038">
    <property type="protein sequence ID" value="KAI3732911.1"/>
    <property type="molecule type" value="Genomic_DNA"/>
</dbReference>
<accession>A0ACB9CF84</accession>
<comment type="caution">
    <text evidence="1">The sequence shown here is derived from an EMBL/GenBank/DDBJ whole genome shotgun (WGS) entry which is preliminary data.</text>
</comment>